<keyword evidence="3" id="KW-1133">Transmembrane helix</keyword>
<name>A0A0W0EJU4_CANGB</name>
<dbReference type="FunFam" id="1.10.287.110:FF:000114">
    <property type="entry name" value="SEC63 isoform 5"/>
    <property type="match status" value="1"/>
</dbReference>
<evidence type="ECO:0000256" key="3">
    <source>
        <dbReference type="SAM" id="Phobius"/>
    </source>
</evidence>
<dbReference type="InterPro" id="IPR018253">
    <property type="entry name" value="DnaJ_domain_CS"/>
</dbReference>
<feature type="domain" description="J" evidence="4">
    <location>
        <begin position="125"/>
        <end position="196"/>
    </location>
</feature>
<dbReference type="VEuPathDB" id="FungiDB:B1J91_G07469g"/>
<dbReference type="GO" id="GO:0031207">
    <property type="term" value="C:Sec62/Sec63 complex"/>
    <property type="evidence" value="ECO:0007669"/>
    <property type="project" value="EnsemblFungi"/>
</dbReference>
<dbReference type="PANTHER" id="PTHR24075">
    <property type="entry name" value="SEC63 DOMAIN-CONTAINING"/>
    <property type="match status" value="1"/>
</dbReference>
<reference evidence="5 6" key="1">
    <citation type="submission" date="2015-10" db="EMBL/GenBank/DDBJ databases">
        <title>Draft genomes sequences of Candida glabrata isolates 1A, 1B, 2A, 2B, 3A and 3B.</title>
        <authorList>
            <person name="Haavelsrud O.E."/>
            <person name="Gaustad P."/>
        </authorList>
    </citation>
    <scope>NUCLEOTIDE SEQUENCE [LARGE SCALE GENOMIC DNA]</scope>
    <source>
        <strain evidence="5">910700640</strain>
    </source>
</reference>
<proteinExistence type="predicted"/>
<dbReference type="SMART" id="SM00271">
    <property type="entry name" value="DnaJ"/>
    <property type="match status" value="1"/>
</dbReference>
<gene>
    <name evidence="5" type="ORF">AO440_001790</name>
</gene>
<dbReference type="Gene3D" id="1.10.287.110">
    <property type="entry name" value="DnaJ domain"/>
    <property type="match status" value="1"/>
</dbReference>
<keyword evidence="3" id="KW-0472">Membrane</keyword>
<dbReference type="GO" id="GO:0008320">
    <property type="term" value="F:protein transmembrane transporter activity"/>
    <property type="evidence" value="ECO:0007669"/>
    <property type="project" value="EnsemblFungi"/>
</dbReference>
<keyword evidence="3" id="KW-0812">Transmembrane</keyword>
<dbReference type="CDD" id="cd06257">
    <property type="entry name" value="DnaJ"/>
    <property type="match status" value="1"/>
</dbReference>
<sequence length="668" mass="76018">MALSYEYDEGSETWPFFLLTLLLMVLVPMTIRQLYKLTKSTDAVSELGENKELQDKYTELNKELESSSVRKFREQWATKLMDPGNGLFSFTNLMLFVGWVSVALLIQRIAANTETITQSMAQMFDPYDLLGISPSASDKDIKSAYRKLSLKFHPDKMSKELSAEERTAMEEMYVQISKAHEALTDPIVRENYLKYGHPDGPQSTTHGIAIPSFMVSGSASPLLVIFYVSLLGVVLPYLVGKWWTRTQSYTRKNIHVNTASYLVDRLVNYKPSEIVTVNLIVQWISHAQEFKNFYPNLNSKDFEKLLQDHIHRRDSGSEEKNQIKYRIVSKCHSILHGLLDIAAGFRNLDVAISTLDTFKCIVQALPNTNNGEILQLPNVDKEVFEKAAAKENVHTLGKLFTFEDKKIGEILGIEDKQLLQQTLSVASNIPFLKLIRADFVVPGEPAVTPSSTPYISLKVLVRSAKQKLIPTEKFPAEMLEEKTDFESLRDPFASMLEQPLVPQTLSPHFPVERKSSWVAFLCFQKDLKILQTPVNIDRLSFKNLSKHLDKREIKELGKDFNAEDWEIGTIKIPLSQPAPPKPETVYFRIVLKNTDYFGPDLDFTMTMNVQDEAHVSKPTIEEELEKDIAQEYDSSDEDEDESDVDDEDESDSDYTDIDTDTEAESDSD</sequence>
<dbReference type="PROSITE" id="PS00636">
    <property type="entry name" value="DNAJ_1"/>
    <property type="match status" value="1"/>
</dbReference>
<evidence type="ECO:0000259" key="4">
    <source>
        <dbReference type="PROSITE" id="PS50076"/>
    </source>
</evidence>
<dbReference type="GO" id="GO:0006614">
    <property type="term" value="P:SRP-dependent cotranslational protein targeting to membrane"/>
    <property type="evidence" value="ECO:0007669"/>
    <property type="project" value="EnsemblFungi"/>
</dbReference>
<feature type="coiled-coil region" evidence="1">
    <location>
        <begin position="43"/>
        <end position="70"/>
    </location>
</feature>
<dbReference type="VEuPathDB" id="FungiDB:GVI51_G07293"/>
<dbReference type="Proteomes" id="UP000054886">
    <property type="component" value="Unassembled WGS sequence"/>
</dbReference>
<dbReference type="GO" id="GO:0031204">
    <property type="term" value="P:post-translational protein targeting to membrane, translocation"/>
    <property type="evidence" value="ECO:0007669"/>
    <property type="project" value="EnsemblFungi"/>
</dbReference>
<accession>A0A0W0EJU4</accession>
<feature type="region of interest" description="Disordered" evidence="2">
    <location>
        <begin position="615"/>
        <end position="668"/>
    </location>
</feature>
<protein>
    <submittedName>
        <fullName evidence="5">Protein translocation protein SEC63</fullName>
    </submittedName>
</protein>
<dbReference type="SUPFAM" id="SSF46565">
    <property type="entry name" value="Chaperone J-domain"/>
    <property type="match status" value="1"/>
</dbReference>
<dbReference type="VEuPathDB" id="FungiDB:CAGL0G07469g"/>
<evidence type="ECO:0000313" key="5">
    <source>
        <dbReference type="EMBL" id="KTB07150.1"/>
    </source>
</evidence>
<evidence type="ECO:0000256" key="2">
    <source>
        <dbReference type="SAM" id="MobiDB-lite"/>
    </source>
</evidence>
<dbReference type="PROSITE" id="PS50076">
    <property type="entry name" value="DNAJ_2"/>
    <property type="match status" value="1"/>
</dbReference>
<dbReference type="PANTHER" id="PTHR24075:SF0">
    <property type="entry name" value="TRANSLOCATION PROTEIN SEC63 HOMOLOG"/>
    <property type="match status" value="1"/>
</dbReference>
<dbReference type="SUPFAM" id="SSF158702">
    <property type="entry name" value="Sec63 N-terminal domain-like"/>
    <property type="match status" value="1"/>
</dbReference>
<dbReference type="PRINTS" id="PR00625">
    <property type="entry name" value="JDOMAIN"/>
</dbReference>
<evidence type="ECO:0000256" key="1">
    <source>
        <dbReference type="SAM" id="Coils"/>
    </source>
</evidence>
<feature type="compositionally biased region" description="Acidic residues" evidence="2">
    <location>
        <begin position="633"/>
        <end position="668"/>
    </location>
</feature>
<feature type="transmembrane region" description="Helical" evidence="3">
    <location>
        <begin position="222"/>
        <end position="243"/>
    </location>
</feature>
<dbReference type="Pfam" id="PF00226">
    <property type="entry name" value="DnaJ"/>
    <property type="match status" value="1"/>
</dbReference>
<feature type="transmembrane region" description="Helical" evidence="3">
    <location>
        <begin position="13"/>
        <end position="31"/>
    </location>
</feature>
<dbReference type="SUPFAM" id="SSF81296">
    <property type="entry name" value="E set domains"/>
    <property type="match status" value="1"/>
</dbReference>
<feature type="transmembrane region" description="Helical" evidence="3">
    <location>
        <begin position="87"/>
        <end position="110"/>
    </location>
</feature>
<dbReference type="InterPro" id="IPR036869">
    <property type="entry name" value="J_dom_sf"/>
</dbReference>
<organism evidence="5 6">
    <name type="scientific">Candida glabrata</name>
    <name type="common">Yeast</name>
    <name type="synonym">Torulopsis glabrata</name>
    <dbReference type="NCBI Taxonomy" id="5478"/>
    <lineage>
        <taxon>Eukaryota</taxon>
        <taxon>Fungi</taxon>
        <taxon>Dikarya</taxon>
        <taxon>Ascomycota</taxon>
        <taxon>Saccharomycotina</taxon>
        <taxon>Saccharomycetes</taxon>
        <taxon>Saccharomycetales</taxon>
        <taxon>Saccharomycetaceae</taxon>
        <taxon>Nakaseomyces</taxon>
    </lineage>
</organism>
<keyword evidence="1" id="KW-0175">Coiled coil</keyword>
<dbReference type="InterPro" id="IPR014756">
    <property type="entry name" value="Ig_E-set"/>
</dbReference>
<dbReference type="GO" id="GO:0003723">
    <property type="term" value="F:RNA binding"/>
    <property type="evidence" value="ECO:0007669"/>
    <property type="project" value="TreeGrafter"/>
</dbReference>
<dbReference type="EMBL" id="LLZZ01000108">
    <property type="protein sequence ID" value="KTB07150.1"/>
    <property type="molecule type" value="Genomic_DNA"/>
</dbReference>
<dbReference type="AlphaFoldDB" id="A0A0W0EJU4"/>
<dbReference type="InterPro" id="IPR001623">
    <property type="entry name" value="DnaJ_domain"/>
</dbReference>
<dbReference type="GO" id="GO:0071256">
    <property type="term" value="C:translocon complex"/>
    <property type="evidence" value="ECO:0007669"/>
    <property type="project" value="EnsemblFungi"/>
</dbReference>
<dbReference type="VEuPathDB" id="FungiDB:GW608_G07161"/>
<dbReference type="VEuPathDB" id="FungiDB:GWK60_G07161"/>
<dbReference type="GO" id="GO:0046967">
    <property type="term" value="P:cytosol to endoplasmic reticulum transport"/>
    <property type="evidence" value="ECO:0007669"/>
    <property type="project" value="EnsemblFungi"/>
</dbReference>
<comment type="caution">
    <text evidence="5">The sequence shown here is derived from an EMBL/GenBank/DDBJ whole genome shotgun (WGS) entry which is preliminary data.</text>
</comment>
<evidence type="ECO:0000313" key="6">
    <source>
        <dbReference type="Proteomes" id="UP000054886"/>
    </source>
</evidence>